<evidence type="ECO:0000256" key="1">
    <source>
        <dbReference type="ARBA" id="ARBA00004651"/>
    </source>
</evidence>
<evidence type="ECO:0000256" key="2">
    <source>
        <dbReference type="ARBA" id="ARBA00006117"/>
    </source>
</evidence>
<keyword evidence="5 8" id="KW-0812">Transmembrane</keyword>
<comment type="similarity">
    <text evidence="2">Belongs to the GRP transporter (TC 2.A.7.5) family.</text>
</comment>
<feature type="transmembrane region" description="Helical" evidence="8">
    <location>
        <begin position="156"/>
        <end position="176"/>
    </location>
</feature>
<dbReference type="InterPro" id="IPR010651">
    <property type="entry name" value="Sugar_transport"/>
</dbReference>
<accession>A0A4P6ZLY7</accession>
<dbReference type="GO" id="GO:0005886">
    <property type="term" value="C:plasma membrane"/>
    <property type="evidence" value="ECO:0007669"/>
    <property type="project" value="UniProtKB-SubCell"/>
</dbReference>
<dbReference type="Pfam" id="PF06800">
    <property type="entry name" value="Sugar_transport"/>
    <property type="match status" value="1"/>
</dbReference>
<dbReference type="Proteomes" id="UP000294321">
    <property type="component" value="Chromosome"/>
</dbReference>
<feature type="transmembrane region" description="Helical" evidence="8">
    <location>
        <begin position="280"/>
        <end position="297"/>
    </location>
</feature>
<organism evidence="9 10">
    <name type="scientific">Acetilactobacillus jinshanensis</name>
    <dbReference type="NCBI Taxonomy" id="1720083"/>
    <lineage>
        <taxon>Bacteria</taxon>
        <taxon>Bacillati</taxon>
        <taxon>Bacillota</taxon>
        <taxon>Bacilli</taxon>
        <taxon>Lactobacillales</taxon>
        <taxon>Lactobacillaceae</taxon>
        <taxon>Acetilactobacillus</taxon>
    </lineage>
</organism>
<feature type="transmembrane region" description="Helical" evidence="8">
    <location>
        <begin position="58"/>
        <end position="79"/>
    </location>
</feature>
<dbReference type="AlphaFoldDB" id="A0A4P6ZLY7"/>
<keyword evidence="4" id="KW-0762">Sugar transport</keyword>
<keyword evidence="7 8" id="KW-0472">Membrane</keyword>
<comment type="subcellular location">
    <subcellularLocation>
        <location evidence="1">Cell membrane</location>
        <topology evidence="1">Multi-pass membrane protein</topology>
    </subcellularLocation>
</comment>
<feature type="transmembrane region" description="Helical" evidence="8">
    <location>
        <begin position="188"/>
        <end position="206"/>
    </location>
</feature>
<keyword evidence="6 8" id="KW-1133">Transmembrane helix</keyword>
<evidence type="ECO:0000256" key="6">
    <source>
        <dbReference type="ARBA" id="ARBA00022989"/>
    </source>
</evidence>
<feature type="transmembrane region" description="Helical" evidence="8">
    <location>
        <begin position="244"/>
        <end position="268"/>
    </location>
</feature>
<proteinExistence type="inferred from homology"/>
<gene>
    <name evidence="9" type="ORF">ELX58_07295</name>
</gene>
<dbReference type="GO" id="GO:0015144">
    <property type="term" value="F:carbohydrate transmembrane transporter activity"/>
    <property type="evidence" value="ECO:0007669"/>
    <property type="project" value="InterPro"/>
</dbReference>
<evidence type="ECO:0000256" key="5">
    <source>
        <dbReference type="ARBA" id="ARBA00022692"/>
    </source>
</evidence>
<dbReference type="InterPro" id="IPR037185">
    <property type="entry name" value="EmrE-like"/>
</dbReference>
<evidence type="ECO:0000256" key="3">
    <source>
        <dbReference type="ARBA" id="ARBA00022448"/>
    </source>
</evidence>
<feature type="transmembrane region" description="Helical" evidence="8">
    <location>
        <begin position="91"/>
        <end position="114"/>
    </location>
</feature>
<dbReference type="SUPFAM" id="SSF103481">
    <property type="entry name" value="Multidrug resistance efflux transporter EmrE"/>
    <property type="match status" value="1"/>
</dbReference>
<reference evidence="10" key="1">
    <citation type="submission" date="2018-12" db="EMBL/GenBank/DDBJ databases">
        <title>A new species of lactobacillus.</title>
        <authorList>
            <person name="Jian Y."/>
            <person name="Xin L."/>
            <person name="Hong Z.J."/>
            <person name="Ming L.Z."/>
            <person name="Hong X.Z."/>
        </authorList>
    </citation>
    <scope>NUCLEOTIDE SEQUENCE [LARGE SCALE GENOMIC DNA]</scope>
    <source>
        <strain evidence="10">HSLZ-75</strain>
    </source>
</reference>
<feature type="transmembrane region" description="Helical" evidence="8">
    <location>
        <begin position="35"/>
        <end position="52"/>
    </location>
</feature>
<feature type="transmembrane region" description="Helical" evidence="8">
    <location>
        <begin position="6"/>
        <end position="23"/>
    </location>
</feature>
<dbReference type="CDD" id="cd23111">
    <property type="entry name" value="ribose_uptake_RbsU"/>
    <property type="match status" value="1"/>
</dbReference>
<keyword evidence="3" id="KW-0813">Transport</keyword>
<evidence type="ECO:0000313" key="10">
    <source>
        <dbReference type="Proteomes" id="UP000294321"/>
    </source>
</evidence>
<dbReference type="EMBL" id="CP034726">
    <property type="protein sequence ID" value="QBP18891.1"/>
    <property type="molecule type" value="Genomic_DNA"/>
</dbReference>
<dbReference type="NCBIfam" id="NF047342">
    <property type="entry name" value="symport_RbsU"/>
    <property type="match status" value="1"/>
</dbReference>
<dbReference type="PANTHER" id="PTHR16119:SF17">
    <property type="entry name" value="TRANSMEMBRANE PROTEIN 144"/>
    <property type="match status" value="1"/>
</dbReference>
<dbReference type="OrthoDB" id="1452595at2"/>
<dbReference type="KEGG" id="lji:ELX58_07295"/>
<protein>
    <submittedName>
        <fullName evidence="9">Ribose transporter RbsU</fullName>
    </submittedName>
</protein>
<feature type="transmembrane region" description="Helical" evidence="8">
    <location>
        <begin position="126"/>
        <end position="144"/>
    </location>
</feature>
<feature type="transmembrane region" description="Helical" evidence="8">
    <location>
        <begin position="218"/>
        <end position="238"/>
    </location>
</feature>
<keyword evidence="10" id="KW-1185">Reference proteome</keyword>
<dbReference type="RefSeq" id="WP_133442449.1">
    <property type="nucleotide sequence ID" value="NZ_CP034726.1"/>
</dbReference>
<dbReference type="PANTHER" id="PTHR16119">
    <property type="entry name" value="TRANSMEMBRANE PROTEIN 144"/>
    <property type="match status" value="1"/>
</dbReference>
<evidence type="ECO:0000256" key="4">
    <source>
        <dbReference type="ARBA" id="ARBA00022597"/>
    </source>
</evidence>
<name>A0A4P6ZLY7_9LACO</name>
<evidence type="ECO:0000256" key="7">
    <source>
        <dbReference type="ARBA" id="ARBA00023136"/>
    </source>
</evidence>
<evidence type="ECO:0000313" key="9">
    <source>
        <dbReference type="EMBL" id="QBP18891.1"/>
    </source>
</evidence>
<evidence type="ECO:0000256" key="8">
    <source>
        <dbReference type="SAM" id="Phobius"/>
    </source>
</evidence>
<sequence>MSKTLAILIGLGPFIGWGLFPTIASKFGGKPTNQILGATMGTFIFAVIFTMIGRMMGFITIPGGMAFFLCMLSGFGWGFGQTFLFQSFTHVGSSIAMPISTALQLIVTALWGVIALGNWPGWSHKLIGMLCLLVIILGATMTSWKEHKTAQGSKQLRAALICVFIAVIGQWLYSAAPQAANVTNGANAFFPQAIGMVLTAIVYALFQVKKHNFFKDKVSYVQIIAGFFFAFGTLTYLVSANKSVNGLATAFVLLQASVVLATLTGIYFLHQHKTSKEMTITVIGLVLIVGATTVTAFL</sequence>